<organism evidence="1 2">
    <name type="scientific">Trichomonas vaginalis (strain ATCC PRA-98 / G3)</name>
    <dbReference type="NCBI Taxonomy" id="412133"/>
    <lineage>
        <taxon>Eukaryota</taxon>
        <taxon>Metamonada</taxon>
        <taxon>Parabasalia</taxon>
        <taxon>Trichomonadida</taxon>
        <taxon>Trichomonadidae</taxon>
        <taxon>Trichomonas</taxon>
    </lineage>
</organism>
<accession>A2FFU8</accession>
<dbReference type="InParanoid" id="A2FFU8"/>
<evidence type="ECO:0000313" key="1">
    <source>
        <dbReference type="EMBL" id="EAX96209.1"/>
    </source>
</evidence>
<dbReference type="RefSeq" id="XP_001309139.1">
    <property type="nucleotide sequence ID" value="XM_001309138.1"/>
</dbReference>
<dbReference type="VEuPathDB" id="TrichDB:TVAG_227040"/>
<protein>
    <submittedName>
        <fullName evidence="1">Uncharacterized protein</fullName>
    </submittedName>
</protein>
<gene>
    <name evidence="1" type="ORF">TVAG_227040</name>
</gene>
<reference evidence="1" key="1">
    <citation type="submission" date="2006-10" db="EMBL/GenBank/DDBJ databases">
        <authorList>
            <person name="Amadeo P."/>
            <person name="Zhao Q."/>
            <person name="Wortman J."/>
            <person name="Fraser-Liggett C."/>
            <person name="Carlton J."/>
        </authorList>
    </citation>
    <scope>NUCLEOTIDE SEQUENCE</scope>
    <source>
        <strain evidence="1">G3</strain>
    </source>
</reference>
<keyword evidence="2" id="KW-1185">Reference proteome</keyword>
<dbReference type="EMBL" id="DS113769">
    <property type="protein sequence ID" value="EAX96209.1"/>
    <property type="molecule type" value="Genomic_DNA"/>
</dbReference>
<dbReference type="Proteomes" id="UP000001542">
    <property type="component" value="Unassembled WGS sequence"/>
</dbReference>
<sequence length="176" mass="20338">MENKVIVKREANEDTISLSDIVSPCSSVVYGHYMKNQQIIYMFKKINSDETQYSSDVDVVGLESIEKYWNELAMAFSVSDNKRPQFRFFYNMTIPPENKIKYISPADYSNFQNDILLMQTIKILSITKTENGYTFQIYDTKANKTSTVSTTDTLDKDVLLAINQYLLEMAQNTVKK</sequence>
<name>A2FFU8_TRIV3</name>
<dbReference type="VEuPathDB" id="TrichDB:TVAGG3_0803210"/>
<evidence type="ECO:0000313" key="2">
    <source>
        <dbReference type="Proteomes" id="UP000001542"/>
    </source>
</evidence>
<dbReference type="KEGG" id="tva:4753978"/>
<proteinExistence type="predicted"/>
<reference evidence="1" key="2">
    <citation type="journal article" date="2007" name="Science">
        <title>Draft genome sequence of the sexually transmitted pathogen Trichomonas vaginalis.</title>
        <authorList>
            <person name="Carlton J.M."/>
            <person name="Hirt R.P."/>
            <person name="Silva J.C."/>
            <person name="Delcher A.L."/>
            <person name="Schatz M."/>
            <person name="Zhao Q."/>
            <person name="Wortman J.R."/>
            <person name="Bidwell S.L."/>
            <person name="Alsmark U.C.M."/>
            <person name="Besteiro S."/>
            <person name="Sicheritz-Ponten T."/>
            <person name="Noel C.J."/>
            <person name="Dacks J.B."/>
            <person name="Foster P.G."/>
            <person name="Simillion C."/>
            <person name="Van de Peer Y."/>
            <person name="Miranda-Saavedra D."/>
            <person name="Barton G.J."/>
            <person name="Westrop G.D."/>
            <person name="Mueller S."/>
            <person name="Dessi D."/>
            <person name="Fiori P.L."/>
            <person name="Ren Q."/>
            <person name="Paulsen I."/>
            <person name="Zhang H."/>
            <person name="Bastida-Corcuera F.D."/>
            <person name="Simoes-Barbosa A."/>
            <person name="Brown M.T."/>
            <person name="Hayes R.D."/>
            <person name="Mukherjee M."/>
            <person name="Okumura C.Y."/>
            <person name="Schneider R."/>
            <person name="Smith A.J."/>
            <person name="Vanacova S."/>
            <person name="Villalvazo M."/>
            <person name="Haas B.J."/>
            <person name="Pertea M."/>
            <person name="Feldblyum T.V."/>
            <person name="Utterback T.R."/>
            <person name="Shu C.L."/>
            <person name="Osoegawa K."/>
            <person name="de Jong P.J."/>
            <person name="Hrdy I."/>
            <person name="Horvathova L."/>
            <person name="Zubacova Z."/>
            <person name="Dolezal P."/>
            <person name="Malik S.B."/>
            <person name="Logsdon J.M. Jr."/>
            <person name="Henze K."/>
            <person name="Gupta A."/>
            <person name="Wang C.C."/>
            <person name="Dunne R.L."/>
            <person name="Upcroft J.A."/>
            <person name="Upcroft P."/>
            <person name="White O."/>
            <person name="Salzberg S.L."/>
            <person name="Tang P."/>
            <person name="Chiu C.-H."/>
            <person name="Lee Y.-S."/>
            <person name="Embley T.M."/>
            <person name="Coombs G.H."/>
            <person name="Mottram J.C."/>
            <person name="Tachezy J."/>
            <person name="Fraser-Liggett C.M."/>
            <person name="Johnson P.J."/>
        </authorList>
    </citation>
    <scope>NUCLEOTIDE SEQUENCE [LARGE SCALE GENOMIC DNA]</scope>
    <source>
        <strain evidence="1">G3</strain>
    </source>
</reference>
<dbReference type="AlphaFoldDB" id="A2FFU8"/>